<dbReference type="Proteomes" id="UP000614350">
    <property type="component" value="Unassembled WGS sequence"/>
</dbReference>
<proteinExistence type="predicted"/>
<gene>
    <name evidence="2" type="ORF">HZH66_006808</name>
</gene>
<evidence type="ECO:0000256" key="1">
    <source>
        <dbReference type="SAM" id="MobiDB-lite"/>
    </source>
</evidence>
<name>A0A834K7T4_VESVU</name>
<protein>
    <submittedName>
        <fullName evidence="2">Uncharacterized protein</fullName>
    </submittedName>
</protein>
<accession>A0A834K7T4</accession>
<feature type="region of interest" description="Disordered" evidence="1">
    <location>
        <begin position="14"/>
        <end position="57"/>
    </location>
</feature>
<dbReference type="AlphaFoldDB" id="A0A834K7T4"/>
<dbReference type="EMBL" id="JACSEA010000006">
    <property type="protein sequence ID" value="KAF7398911.1"/>
    <property type="molecule type" value="Genomic_DNA"/>
</dbReference>
<organism evidence="2 3">
    <name type="scientific">Vespula vulgaris</name>
    <name type="common">Yellow jacket</name>
    <name type="synonym">Wasp</name>
    <dbReference type="NCBI Taxonomy" id="7454"/>
    <lineage>
        <taxon>Eukaryota</taxon>
        <taxon>Metazoa</taxon>
        <taxon>Ecdysozoa</taxon>
        <taxon>Arthropoda</taxon>
        <taxon>Hexapoda</taxon>
        <taxon>Insecta</taxon>
        <taxon>Pterygota</taxon>
        <taxon>Neoptera</taxon>
        <taxon>Endopterygota</taxon>
        <taxon>Hymenoptera</taxon>
        <taxon>Apocrita</taxon>
        <taxon>Aculeata</taxon>
        <taxon>Vespoidea</taxon>
        <taxon>Vespidae</taxon>
        <taxon>Vespinae</taxon>
        <taxon>Vespula</taxon>
    </lineage>
</organism>
<evidence type="ECO:0000313" key="3">
    <source>
        <dbReference type="Proteomes" id="UP000614350"/>
    </source>
</evidence>
<keyword evidence="3" id="KW-1185">Reference proteome</keyword>
<evidence type="ECO:0000313" key="2">
    <source>
        <dbReference type="EMBL" id="KAF7398911.1"/>
    </source>
</evidence>
<sequence length="163" mass="17441">MYTYVHMDIVVSRGGSKPAEASNPSGGHCCQTYWAKHKPDESSSSEGREQDDEEGEPNRILGLLARDARTPSNLGIPVSSLPNECTAPADLDLGAASWRQFAGERGGKGGRGGGGVGMVELGGVQEREPGWLGWLGKGWRWRARDEEGESVGSHLHSGPSRTR</sequence>
<comment type="caution">
    <text evidence="2">The sequence shown here is derived from an EMBL/GenBank/DDBJ whole genome shotgun (WGS) entry which is preliminary data.</text>
</comment>
<reference evidence="2" key="1">
    <citation type="journal article" date="2020" name="G3 (Bethesda)">
        <title>High-Quality Assemblies for Three Invasive Social Wasps from the &lt;i&gt;Vespula&lt;/i&gt; Genus.</title>
        <authorList>
            <person name="Harrop T.W.R."/>
            <person name="Guhlin J."/>
            <person name="McLaughlin G.M."/>
            <person name="Permina E."/>
            <person name="Stockwell P."/>
            <person name="Gilligan J."/>
            <person name="Le Lec M.F."/>
            <person name="Gruber M.A.M."/>
            <person name="Quinn O."/>
            <person name="Lovegrove M."/>
            <person name="Duncan E.J."/>
            <person name="Remnant E.J."/>
            <person name="Van Eeckhoven J."/>
            <person name="Graham B."/>
            <person name="Knapp R.A."/>
            <person name="Langford K.W."/>
            <person name="Kronenberg Z."/>
            <person name="Press M.O."/>
            <person name="Eacker S.M."/>
            <person name="Wilson-Rankin E.E."/>
            <person name="Purcell J."/>
            <person name="Lester P.J."/>
            <person name="Dearden P.K."/>
        </authorList>
    </citation>
    <scope>NUCLEOTIDE SEQUENCE</scope>
    <source>
        <strain evidence="2">Marl-1</strain>
    </source>
</reference>